<evidence type="ECO:0000313" key="1">
    <source>
        <dbReference type="EMBL" id="CAE7371223.1"/>
    </source>
</evidence>
<evidence type="ECO:0000313" key="2">
    <source>
        <dbReference type="Proteomes" id="UP000604046"/>
    </source>
</evidence>
<organism evidence="1 2">
    <name type="scientific">Symbiodinium natans</name>
    <dbReference type="NCBI Taxonomy" id="878477"/>
    <lineage>
        <taxon>Eukaryota</taxon>
        <taxon>Sar</taxon>
        <taxon>Alveolata</taxon>
        <taxon>Dinophyceae</taxon>
        <taxon>Suessiales</taxon>
        <taxon>Symbiodiniaceae</taxon>
        <taxon>Symbiodinium</taxon>
    </lineage>
</organism>
<dbReference type="Proteomes" id="UP000604046">
    <property type="component" value="Unassembled WGS sequence"/>
</dbReference>
<reference evidence="1" key="1">
    <citation type="submission" date="2021-02" db="EMBL/GenBank/DDBJ databases">
        <authorList>
            <person name="Dougan E. K."/>
            <person name="Rhodes N."/>
            <person name="Thang M."/>
            <person name="Chan C."/>
        </authorList>
    </citation>
    <scope>NUCLEOTIDE SEQUENCE</scope>
</reference>
<dbReference type="OrthoDB" id="426117at2759"/>
<protein>
    <submittedName>
        <fullName evidence="1">Uncharacterized protein</fullName>
    </submittedName>
</protein>
<sequence length="174" mass="20075">MSGEVLFQRLKKDLLRKMRRKKRELDVKEKLRLLHAAMADYDSQVAELLPFFISNTERDRAEKRLSELQWGIADTAEGQEMKQRWKMDRLRRAPQRQSKDISISLSPGMRLMLRPSGLGNFQLFSRRKVGPNQNPNEVALGIHNDGKVIDVYNNKPNPPLIKLQPTIAIELSAS</sequence>
<accession>A0A812QGT3</accession>
<dbReference type="AlphaFoldDB" id="A0A812QGT3"/>
<gene>
    <name evidence="1" type="ORF">SNAT2548_LOCUS20264</name>
</gene>
<dbReference type="EMBL" id="CAJNDS010002204">
    <property type="protein sequence ID" value="CAE7371223.1"/>
    <property type="molecule type" value="Genomic_DNA"/>
</dbReference>
<keyword evidence="2" id="KW-1185">Reference proteome</keyword>
<name>A0A812QGT3_9DINO</name>
<proteinExistence type="predicted"/>
<comment type="caution">
    <text evidence="1">The sequence shown here is derived from an EMBL/GenBank/DDBJ whole genome shotgun (WGS) entry which is preliminary data.</text>
</comment>